<evidence type="ECO:0000256" key="5">
    <source>
        <dbReference type="ARBA" id="ARBA00023002"/>
    </source>
</evidence>
<dbReference type="OrthoDB" id="424974at2759"/>
<keyword evidence="8" id="KW-1185">Reference proteome</keyword>
<evidence type="ECO:0000256" key="3">
    <source>
        <dbReference type="ARBA" id="ARBA00022630"/>
    </source>
</evidence>
<dbReference type="RefSeq" id="XP_002116342.1">
    <property type="nucleotide sequence ID" value="XM_002116306.1"/>
</dbReference>
<accession>B3S7X8</accession>
<dbReference type="PANTHER" id="PTHR10961">
    <property type="entry name" value="PEROXISOMAL SARCOSINE OXIDASE"/>
    <property type="match status" value="1"/>
</dbReference>
<feature type="domain" description="FAD dependent oxidoreductase" evidence="6">
    <location>
        <begin position="8"/>
        <end position="374"/>
    </location>
</feature>
<dbReference type="SUPFAM" id="SSF51905">
    <property type="entry name" value="FAD/NAD(P)-binding domain"/>
    <property type="match status" value="1"/>
</dbReference>
<comment type="cofactor">
    <cofactor evidence="1">
        <name>FAD</name>
        <dbReference type="ChEBI" id="CHEBI:57692"/>
    </cofactor>
</comment>
<dbReference type="AlphaFoldDB" id="B3S7X8"/>
<proteinExistence type="inferred from homology"/>
<dbReference type="Gene3D" id="3.30.9.10">
    <property type="entry name" value="D-Amino Acid Oxidase, subunit A, domain 2"/>
    <property type="match status" value="1"/>
</dbReference>
<dbReference type="EMBL" id="DS985255">
    <property type="protein sequence ID" value="EDV21012.1"/>
    <property type="molecule type" value="Genomic_DNA"/>
</dbReference>
<dbReference type="Gene3D" id="3.50.50.60">
    <property type="entry name" value="FAD/NAD(P)-binding domain"/>
    <property type="match status" value="1"/>
</dbReference>
<dbReference type="InterPro" id="IPR036188">
    <property type="entry name" value="FAD/NAD-bd_sf"/>
</dbReference>
<evidence type="ECO:0000256" key="1">
    <source>
        <dbReference type="ARBA" id="ARBA00001974"/>
    </source>
</evidence>
<evidence type="ECO:0000313" key="8">
    <source>
        <dbReference type="Proteomes" id="UP000009022"/>
    </source>
</evidence>
<dbReference type="InterPro" id="IPR006076">
    <property type="entry name" value="FAD-dep_OxRdtase"/>
</dbReference>
<dbReference type="FunCoup" id="B3S7X8">
    <property type="interactions" value="254"/>
</dbReference>
<dbReference type="HOGENOM" id="CLU_058179_0_0_1"/>
<dbReference type="PhylomeDB" id="B3S7X8"/>
<evidence type="ECO:0000259" key="6">
    <source>
        <dbReference type="Pfam" id="PF01266"/>
    </source>
</evidence>
<protein>
    <recommendedName>
        <fullName evidence="6">FAD dependent oxidoreductase domain-containing protein</fullName>
    </recommendedName>
</protein>
<organism evidence="7 8">
    <name type="scientific">Trichoplax adhaerens</name>
    <name type="common">Trichoplax reptans</name>
    <dbReference type="NCBI Taxonomy" id="10228"/>
    <lineage>
        <taxon>Eukaryota</taxon>
        <taxon>Metazoa</taxon>
        <taxon>Placozoa</taxon>
        <taxon>Uniplacotomia</taxon>
        <taxon>Trichoplacea</taxon>
        <taxon>Trichoplacidae</taxon>
        <taxon>Trichoplax</taxon>
    </lineage>
</organism>
<dbReference type="STRING" id="10228.B3S7X8"/>
<evidence type="ECO:0000256" key="4">
    <source>
        <dbReference type="ARBA" id="ARBA00022827"/>
    </source>
</evidence>
<comment type="similarity">
    <text evidence="2">Belongs to the MSOX/MTOX family.</text>
</comment>
<evidence type="ECO:0000313" key="7">
    <source>
        <dbReference type="EMBL" id="EDV21012.1"/>
    </source>
</evidence>
<dbReference type="eggNOG" id="KOG2820">
    <property type="taxonomic scope" value="Eukaryota"/>
</dbReference>
<dbReference type="GO" id="GO:0050660">
    <property type="term" value="F:flavin adenine dinucleotide binding"/>
    <property type="evidence" value="ECO:0007669"/>
    <property type="project" value="InterPro"/>
</dbReference>
<keyword evidence="5" id="KW-0560">Oxidoreductase</keyword>
<evidence type="ECO:0000256" key="2">
    <source>
        <dbReference type="ARBA" id="ARBA00010989"/>
    </source>
</evidence>
<keyword evidence="4" id="KW-0274">FAD</keyword>
<sequence length="409" mass="45499">MISAGHFDIAIIGPGCFGSACAYHLTKLCNKKVCLIGPNEPQGPRSDSKNSVFASHYDTGRITCCSGTNPVSPRLNQRSINRYREIESESGISFFNPVGFIAIGTKDSEFIRVTEKCLDQFKIEAEILDSNQLTDKFPYLTIPSNYVGIYQPEKAGYIDIRRCVQAQIKVAQLQGCIRIAEIVESIVENKDGKLKISTETGRYITADKIVLATGAFTKCKDLMASWNRKLDLDVRRETTVKLQVNAKGLQDLSTMPSLIYADATEPRHVCYILPPIKYNDDGVYYLKIGHGLHYSKKIDPENLVQWYHGSGDPDAETSLKQILKKLIPHDYFTASKCDSCAIARTPHRSPMIDKVGNNVTILVGGNGGSAKSCNEIGYIGALNVLHRKWHYDIPASVFQVCYEENESKL</sequence>
<dbReference type="Pfam" id="PF01266">
    <property type="entry name" value="DAO"/>
    <property type="match status" value="1"/>
</dbReference>
<reference evidence="7 8" key="1">
    <citation type="journal article" date="2008" name="Nature">
        <title>The Trichoplax genome and the nature of placozoans.</title>
        <authorList>
            <person name="Srivastava M."/>
            <person name="Begovic E."/>
            <person name="Chapman J."/>
            <person name="Putnam N.H."/>
            <person name="Hellsten U."/>
            <person name="Kawashima T."/>
            <person name="Kuo A."/>
            <person name="Mitros T."/>
            <person name="Salamov A."/>
            <person name="Carpenter M.L."/>
            <person name="Signorovitch A.Y."/>
            <person name="Moreno M.A."/>
            <person name="Kamm K."/>
            <person name="Grimwood J."/>
            <person name="Schmutz J."/>
            <person name="Shapiro H."/>
            <person name="Grigoriev I.V."/>
            <person name="Buss L.W."/>
            <person name="Schierwater B."/>
            <person name="Dellaporta S.L."/>
            <person name="Rokhsar D.S."/>
        </authorList>
    </citation>
    <scope>NUCLEOTIDE SEQUENCE [LARGE SCALE GENOMIC DNA]</scope>
    <source>
        <strain evidence="7 8">Grell-BS-1999</strain>
    </source>
</reference>
<dbReference type="PANTHER" id="PTHR10961:SF10">
    <property type="entry name" value="FAD DEPENDENT OXIDOREDUCTASE DOMAIN-CONTAINING PROTEIN"/>
    <property type="match status" value="1"/>
</dbReference>
<dbReference type="KEGG" id="tad:TRIADDRAFT_60333"/>
<dbReference type="CTD" id="6757635"/>
<name>B3S7X8_TRIAD</name>
<dbReference type="InParanoid" id="B3S7X8"/>
<dbReference type="InterPro" id="IPR045170">
    <property type="entry name" value="MTOX"/>
</dbReference>
<dbReference type="OMA" id="DIRNIMV"/>
<keyword evidence="3" id="KW-0285">Flavoprotein</keyword>
<dbReference type="GO" id="GO:0008115">
    <property type="term" value="F:sarcosine oxidase activity"/>
    <property type="evidence" value="ECO:0000318"/>
    <property type="project" value="GO_Central"/>
</dbReference>
<dbReference type="GeneID" id="6757635"/>
<dbReference type="Proteomes" id="UP000009022">
    <property type="component" value="Unassembled WGS sequence"/>
</dbReference>
<gene>
    <name evidence="7" type="ORF">TRIADDRAFT_60333</name>
</gene>